<dbReference type="GO" id="GO:0016787">
    <property type="term" value="F:hydrolase activity"/>
    <property type="evidence" value="ECO:0007669"/>
    <property type="project" value="InterPro"/>
</dbReference>
<dbReference type="Proteomes" id="UP000326354">
    <property type="component" value="Chromosome"/>
</dbReference>
<dbReference type="AlphaFoldDB" id="A0A5S9IJM0"/>
<evidence type="ECO:0000313" key="2">
    <source>
        <dbReference type="EMBL" id="BBM81825.1"/>
    </source>
</evidence>
<gene>
    <name evidence="2" type="ORF">UABAM_00164</name>
</gene>
<dbReference type="SUPFAM" id="SSF56300">
    <property type="entry name" value="Metallo-dependent phosphatases"/>
    <property type="match status" value="1"/>
</dbReference>
<name>A0A5S9IJM0_UABAM</name>
<protein>
    <recommendedName>
        <fullName evidence="1">Calcineurin-like phosphoesterase domain-containing protein</fullName>
    </recommendedName>
</protein>
<sequence length="411" mass="47943">MLKSVFAKKVAAKLRKYLIEQKYDKAKNLYIKHIPNIPGLRDVWVRVYRKKLKEGDHLSAINIAETFENTRQWIVPAATSLVQTALCSGEYKKAKELLVKHPVHYFSMLDILSQLKPAKSSDLKMMLESIEPQPRRDKKQVLEILNTALVVLQDSKYRQGFLFELPKDAELFITGDLHGNRKNFDIIKSKAKLHKHRNRHLIFQEILHSRSFLIDYRDVSFLEIIDFFELLITFPNQVHIILGNHDLNFLLNRSSMRSNRKLDDYFFRGLELIFGEPSDDIVKIYKEIISWMAAAIKCGPLILTHSNPNSRNIKNFDFERLKKISTLRPKKTIDFLVSGRDHSHETVQEFLRKCGSDFSVIGHEFCRKGFLQTTEQQIIIDSCHNLGCYLLCHPNKIKSIEQLQSCIHNIR</sequence>
<dbReference type="InterPro" id="IPR004843">
    <property type="entry name" value="Calcineurin-like_PHP"/>
</dbReference>
<reference evidence="2 3" key="1">
    <citation type="submission" date="2019-08" db="EMBL/GenBank/DDBJ databases">
        <title>Complete genome sequence of Candidatus Uab amorphum.</title>
        <authorList>
            <person name="Shiratori T."/>
            <person name="Suzuki S."/>
            <person name="Kakizawa Y."/>
            <person name="Ishida K."/>
        </authorList>
    </citation>
    <scope>NUCLEOTIDE SEQUENCE [LARGE SCALE GENOMIC DNA]</scope>
    <source>
        <strain evidence="2 3">SRT547</strain>
    </source>
</reference>
<organism evidence="2 3">
    <name type="scientific">Uabimicrobium amorphum</name>
    <dbReference type="NCBI Taxonomy" id="2596890"/>
    <lineage>
        <taxon>Bacteria</taxon>
        <taxon>Pseudomonadati</taxon>
        <taxon>Planctomycetota</taxon>
        <taxon>Candidatus Uabimicrobiia</taxon>
        <taxon>Candidatus Uabimicrobiales</taxon>
        <taxon>Candidatus Uabimicrobiaceae</taxon>
        <taxon>Candidatus Uabimicrobium</taxon>
    </lineage>
</organism>
<dbReference type="KEGG" id="uam:UABAM_00164"/>
<evidence type="ECO:0000313" key="3">
    <source>
        <dbReference type="Proteomes" id="UP000326354"/>
    </source>
</evidence>
<dbReference type="Pfam" id="PF00149">
    <property type="entry name" value="Metallophos"/>
    <property type="match status" value="1"/>
</dbReference>
<proteinExistence type="predicted"/>
<evidence type="ECO:0000259" key="1">
    <source>
        <dbReference type="Pfam" id="PF00149"/>
    </source>
</evidence>
<dbReference type="EMBL" id="AP019860">
    <property type="protein sequence ID" value="BBM81825.1"/>
    <property type="molecule type" value="Genomic_DNA"/>
</dbReference>
<accession>A0A5S9IJM0</accession>
<feature type="domain" description="Calcineurin-like phosphoesterase" evidence="1">
    <location>
        <begin position="173"/>
        <end position="364"/>
    </location>
</feature>
<dbReference type="InterPro" id="IPR029052">
    <property type="entry name" value="Metallo-depent_PP-like"/>
</dbReference>
<dbReference type="Gene3D" id="3.60.21.10">
    <property type="match status" value="1"/>
</dbReference>
<keyword evidence="3" id="KW-1185">Reference proteome</keyword>
<dbReference type="RefSeq" id="WP_173013056.1">
    <property type="nucleotide sequence ID" value="NZ_AP019860.1"/>
</dbReference>